<sequence length="346" mass="37739">MVRQEKPVLLLTMGCPAGIGPDIILKAADHLRKLPARVIILGDRRVLSERARLLGISVTFKEIESPDQAVEKELNLLSLSDLSLTPGHPTLPGSQAMARYIREGVRLCLSGKAQALITAPISKEGLARAGEPYPGHTEMLADLTRTREYAMAFYGKKLCLVLVTTHLPLAQVPASLSPERILRVSRLAYRFLKEDLGIEKPRLALAALNPHAGEGGLFGKEEKLVLEPALREARKEGIPLQGPFPADSLFFRAVQGEFDLVVALYHDQGLIPFKLLHFRDGVNLTLGLPFIRTSVDHGTAYELAGTGKADPGSLIAAVDLALRVARRRLHRSQAPTDPGFPYTPKA</sequence>
<dbReference type="Gene3D" id="3.40.718.10">
    <property type="entry name" value="Isopropylmalate Dehydrogenase"/>
    <property type="match status" value="1"/>
</dbReference>
<feature type="binding site" evidence="7">
    <location>
        <position position="283"/>
    </location>
    <ligand>
        <name>substrate</name>
    </ligand>
</feature>
<keyword evidence="3 7" id="KW-0521">NADP</keyword>
<dbReference type="AlphaFoldDB" id="A0A7C3GTG7"/>
<name>A0A7C3GTG7_9BACT</name>
<dbReference type="EC" id="1.1.1.262" evidence="7"/>
<gene>
    <name evidence="7 8" type="primary">pdxA</name>
    <name evidence="8" type="ORF">ENJ40_02735</name>
</gene>
<comment type="miscellaneous">
    <text evidence="7">The active site is located at the dimer interface.</text>
</comment>
<dbReference type="PANTHER" id="PTHR30004:SF6">
    <property type="entry name" value="D-THREONATE 4-PHOSPHATE DEHYDROGENASE"/>
    <property type="match status" value="1"/>
</dbReference>
<dbReference type="InterPro" id="IPR037510">
    <property type="entry name" value="PdxA"/>
</dbReference>
<dbReference type="UniPathway" id="UPA00244">
    <property type="reaction ID" value="UER00312"/>
</dbReference>
<feature type="binding site" evidence="7">
    <location>
        <position position="166"/>
    </location>
    <ligand>
        <name>a divalent metal cation</name>
        <dbReference type="ChEBI" id="CHEBI:60240"/>
        <note>ligand shared between dimeric partners</note>
    </ligand>
</feature>
<feature type="binding site" evidence="7">
    <location>
        <position position="211"/>
    </location>
    <ligand>
        <name>a divalent metal cation</name>
        <dbReference type="ChEBI" id="CHEBI:60240"/>
        <note>ligand shared between dimeric partners</note>
    </ligand>
</feature>
<keyword evidence="2 7" id="KW-0479">Metal-binding</keyword>
<dbReference type="Proteomes" id="UP000886043">
    <property type="component" value="Unassembled WGS sequence"/>
</dbReference>
<keyword evidence="5 7" id="KW-0520">NAD</keyword>
<evidence type="ECO:0000256" key="1">
    <source>
        <dbReference type="ARBA" id="ARBA00022490"/>
    </source>
</evidence>
<evidence type="ECO:0000256" key="2">
    <source>
        <dbReference type="ARBA" id="ARBA00022723"/>
    </source>
</evidence>
<evidence type="ECO:0000256" key="5">
    <source>
        <dbReference type="ARBA" id="ARBA00023027"/>
    </source>
</evidence>
<dbReference type="GO" id="GO:0005737">
    <property type="term" value="C:cytoplasm"/>
    <property type="evidence" value="ECO:0007669"/>
    <property type="project" value="UniProtKB-SubCell"/>
</dbReference>
<dbReference type="GO" id="GO:0042823">
    <property type="term" value="P:pyridoxal phosphate biosynthetic process"/>
    <property type="evidence" value="ECO:0007669"/>
    <property type="project" value="UniProtKB-UniRule"/>
</dbReference>
<comment type="cofactor">
    <cofactor evidence="7">
        <name>a divalent metal cation</name>
        <dbReference type="ChEBI" id="CHEBI:60240"/>
    </cofactor>
    <text evidence="7">Binds 1 divalent metal cation per subunit.</text>
</comment>
<dbReference type="PANTHER" id="PTHR30004">
    <property type="entry name" value="4-HYDROXYTHREONINE-4-PHOSPHATE DEHYDROGENASE"/>
    <property type="match status" value="1"/>
</dbReference>
<dbReference type="InterPro" id="IPR005255">
    <property type="entry name" value="PdxA_fam"/>
</dbReference>
<comment type="function">
    <text evidence="7">Catalyzes the NAD(P)-dependent oxidation of 4-(phosphooxy)-L-threonine (HTP) into 2-amino-3-oxo-4-(phosphooxy)butyric acid which spontaneously decarboxylates to form 3-amino-2-oxopropyl phosphate (AHAP).</text>
</comment>
<dbReference type="GO" id="GO:0046872">
    <property type="term" value="F:metal ion binding"/>
    <property type="evidence" value="ECO:0007669"/>
    <property type="project" value="UniProtKB-UniRule"/>
</dbReference>
<dbReference type="GO" id="GO:0008615">
    <property type="term" value="P:pyridoxine biosynthetic process"/>
    <property type="evidence" value="ECO:0007669"/>
    <property type="project" value="UniProtKB-UniRule"/>
</dbReference>
<comment type="subunit">
    <text evidence="7">Homodimer.</text>
</comment>
<reference evidence="8" key="1">
    <citation type="journal article" date="2020" name="mSystems">
        <title>Genome- and Community-Level Interaction Insights into Carbon Utilization and Element Cycling Functions of Hydrothermarchaeota in Hydrothermal Sediment.</title>
        <authorList>
            <person name="Zhou Z."/>
            <person name="Liu Y."/>
            <person name="Xu W."/>
            <person name="Pan J."/>
            <person name="Luo Z.H."/>
            <person name="Li M."/>
        </authorList>
    </citation>
    <scope>NUCLEOTIDE SEQUENCE [LARGE SCALE GENOMIC DNA]</scope>
    <source>
        <strain evidence="8">HyVt-483</strain>
    </source>
</reference>
<evidence type="ECO:0000256" key="4">
    <source>
        <dbReference type="ARBA" id="ARBA00023002"/>
    </source>
</evidence>
<comment type="caution">
    <text evidence="8">The sequence shown here is derived from an EMBL/GenBank/DDBJ whole genome shotgun (WGS) entry which is preliminary data.</text>
</comment>
<feature type="binding site" evidence="7">
    <location>
        <position position="136"/>
    </location>
    <ligand>
        <name>substrate</name>
    </ligand>
</feature>
<accession>A0A7C3GTG7</accession>
<evidence type="ECO:0000256" key="7">
    <source>
        <dbReference type="HAMAP-Rule" id="MF_00536"/>
    </source>
</evidence>
<keyword evidence="4 7" id="KW-0560">Oxidoreductase</keyword>
<organism evidence="8">
    <name type="scientific">Thermosulfurimonas dismutans</name>
    <dbReference type="NCBI Taxonomy" id="999894"/>
    <lineage>
        <taxon>Bacteria</taxon>
        <taxon>Pseudomonadati</taxon>
        <taxon>Thermodesulfobacteriota</taxon>
        <taxon>Thermodesulfobacteria</taxon>
        <taxon>Thermodesulfobacteriales</taxon>
        <taxon>Thermodesulfobacteriaceae</taxon>
        <taxon>Thermosulfurimonas</taxon>
    </lineage>
</organism>
<feature type="binding site" evidence="7">
    <location>
        <position position="266"/>
    </location>
    <ligand>
        <name>a divalent metal cation</name>
        <dbReference type="ChEBI" id="CHEBI:60240"/>
        <note>ligand shared between dimeric partners</note>
    </ligand>
</feature>
<dbReference type="GO" id="GO:0051287">
    <property type="term" value="F:NAD binding"/>
    <property type="evidence" value="ECO:0007669"/>
    <property type="project" value="InterPro"/>
</dbReference>
<comment type="similarity">
    <text evidence="7">Belongs to the PdxA family.</text>
</comment>
<dbReference type="Pfam" id="PF04166">
    <property type="entry name" value="PdxA"/>
    <property type="match status" value="1"/>
</dbReference>
<dbReference type="EMBL" id="DRMH01000027">
    <property type="protein sequence ID" value="HFC97363.1"/>
    <property type="molecule type" value="Genomic_DNA"/>
</dbReference>
<proteinExistence type="inferred from homology"/>
<evidence type="ECO:0000313" key="8">
    <source>
        <dbReference type="EMBL" id="HFC97363.1"/>
    </source>
</evidence>
<dbReference type="SUPFAM" id="SSF53659">
    <property type="entry name" value="Isocitrate/Isopropylmalate dehydrogenase-like"/>
    <property type="match status" value="1"/>
</dbReference>
<dbReference type="NCBIfam" id="TIGR00557">
    <property type="entry name" value="pdxA"/>
    <property type="match status" value="1"/>
</dbReference>
<evidence type="ECO:0000256" key="6">
    <source>
        <dbReference type="ARBA" id="ARBA00023096"/>
    </source>
</evidence>
<feature type="binding site" evidence="7">
    <location>
        <position position="274"/>
    </location>
    <ligand>
        <name>substrate</name>
    </ligand>
</feature>
<dbReference type="GO" id="GO:0050570">
    <property type="term" value="F:4-hydroxythreonine-4-phosphate dehydrogenase activity"/>
    <property type="evidence" value="ECO:0007669"/>
    <property type="project" value="UniProtKB-UniRule"/>
</dbReference>
<keyword evidence="6 7" id="KW-0664">Pyridoxine biosynthesis</keyword>
<keyword evidence="1 7" id="KW-0963">Cytoplasm</keyword>
<comment type="subcellular location">
    <subcellularLocation>
        <location evidence="7">Cytoplasm</location>
    </subcellularLocation>
</comment>
<evidence type="ECO:0000256" key="3">
    <source>
        <dbReference type="ARBA" id="ARBA00022857"/>
    </source>
</evidence>
<feature type="binding site" evidence="7">
    <location>
        <position position="292"/>
    </location>
    <ligand>
        <name>substrate</name>
    </ligand>
</feature>
<dbReference type="HAMAP" id="MF_00536">
    <property type="entry name" value="PdxA"/>
    <property type="match status" value="1"/>
</dbReference>
<comment type="catalytic activity">
    <reaction evidence="7">
        <text>4-(phosphooxy)-L-threonine + NAD(+) = 3-amino-2-oxopropyl phosphate + CO2 + NADH</text>
        <dbReference type="Rhea" id="RHEA:32275"/>
        <dbReference type="ChEBI" id="CHEBI:16526"/>
        <dbReference type="ChEBI" id="CHEBI:57279"/>
        <dbReference type="ChEBI" id="CHEBI:57540"/>
        <dbReference type="ChEBI" id="CHEBI:57945"/>
        <dbReference type="ChEBI" id="CHEBI:58452"/>
        <dbReference type="EC" id="1.1.1.262"/>
    </reaction>
</comment>
<feature type="binding site" evidence="7">
    <location>
        <position position="137"/>
    </location>
    <ligand>
        <name>substrate</name>
    </ligand>
</feature>
<protein>
    <recommendedName>
        <fullName evidence="7">4-hydroxythreonine-4-phosphate dehydrogenase</fullName>
        <ecNumber evidence="7">1.1.1.262</ecNumber>
    </recommendedName>
    <alternativeName>
        <fullName evidence="7">4-(phosphohydroxy)-L-threonine dehydrogenase</fullName>
    </alternativeName>
</protein>
<comment type="pathway">
    <text evidence="7">Cofactor biosynthesis; pyridoxine 5'-phosphate biosynthesis; pyridoxine 5'-phosphate from D-erythrose 4-phosphate: step 4/5.</text>
</comment>